<evidence type="ECO:0000256" key="3">
    <source>
        <dbReference type="ARBA" id="ARBA00022781"/>
    </source>
</evidence>
<evidence type="ECO:0000256" key="2">
    <source>
        <dbReference type="ARBA" id="ARBA00022448"/>
    </source>
</evidence>
<dbReference type="NCBIfam" id="NF009967">
    <property type="entry name" value="PRK13430.1"/>
    <property type="match status" value="1"/>
</dbReference>
<evidence type="ECO:0000256" key="7">
    <source>
        <dbReference type="ARBA" id="ARBA00023310"/>
    </source>
</evidence>
<evidence type="ECO:0000313" key="10">
    <source>
        <dbReference type="Proteomes" id="UP001172738"/>
    </source>
</evidence>
<dbReference type="PRINTS" id="PR00125">
    <property type="entry name" value="ATPASEDELTA"/>
</dbReference>
<keyword evidence="10" id="KW-1185">Reference proteome</keyword>
<protein>
    <recommendedName>
        <fullName evidence="8">ATP synthase subunit delta</fullName>
    </recommendedName>
    <alternativeName>
        <fullName evidence="8">ATP synthase F(1) sector subunit delta</fullName>
    </alternativeName>
    <alternativeName>
        <fullName evidence="8">F-type ATPase subunit delta</fullName>
        <shortName evidence="8">F-ATPase subunit delta</shortName>
    </alternativeName>
</protein>
<comment type="subcellular location">
    <subcellularLocation>
        <location evidence="8">Cell membrane</location>
        <topology evidence="8">Peripheral membrane protein</topology>
    </subcellularLocation>
    <subcellularLocation>
        <location evidence="1">Membrane</location>
    </subcellularLocation>
</comment>
<comment type="function">
    <text evidence="8">F(1)F(0) ATP synthase produces ATP from ADP in the presence of a proton or sodium gradient. F-type ATPases consist of two structural domains, F(1) containing the extramembraneous catalytic core and F(0) containing the membrane proton channel, linked together by a central stalk and a peripheral stalk. During catalysis, ATP synthesis in the catalytic domain of F(1) is coupled via a rotary mechanism of the central stalk subunits to proton translocation.</text>
</comment>
<dbReference type="InterPro" id="IPR020781">
    <property type="entry name" value="ATPase_OSCP/d_CS"/>
</dbReference>
<keyword evidence="7 8" id="KW-0066">ATP synthesis</keyword>
<evidence type="ECO:0000256" key="6">
    <source>
        <dbReference type="ARBA" id="ARBA00023196"/>
    </source>
</evidence>
<organism evidence="9 10">
    <name type="scientific">Demequina zhanjiangensis</name>
    <dbReference type="NCBI Taxonomy" id="3051659"/>
    <lineage>
        <taxon>Bacteria</taxon>
        <taxon>Bacillati</taxon>
        <taxon>Actinomycetota</taxon>
        <taxon>Actinomycetes</taxon>
        <taxon>Micrococcales</taxon>
        <taxon>Demequinaceae</taxon>
        <taxon>Demequina</taxon>
    </lineage>
</organism>
<keyword evidence="4 8" id="KW-0406">Ion transport</keyword>
<proteinExistence type="inferred from homology"/>
<dbReference type="RefSeq" id="WP_301125710.1">
    <property type="nucleotide sequence ID" value="NZ_JAUHPV010000001.1"/>
</dbReference>
<comment type="similarity">
    <text evidence="8">Belongs to the ATPase delta chain family.</text>
</comment>
<sequence>MRGTSQASRDAVLREFEPVANAAGADAMTLGSQLFVVVDALDGSGSLRRALTDPARDADAKSVLVKQLFGGFDPRVVDAVTSFAGRRWSEEADLAVAVEDAGVEALLAAAQANGTLDTVEEELFAMQRILEGDRDLLVALSNRSASREVRLELLEGILKGRLDAVTRALLHRAVEKVRGQRLITTLKAYVQAAAARRGRLLASVVSAVELSAAQRTRLHSILSSAYGREVQLNVAVDPEVLGGIKVQVGTEVVDGTVLARLDEARRRLVS</sequence>
<dbReference type="InterPro" id="IPR026015">
    <property type="entry name" value="ATP_synth_OSCP/delta_N_sf"/>
</dbReference>
<comment type="function">
    <text evidence="8">This protein is part of the stalk that links CF(0) to CF(1). It either transmits conformational changes from CF(0) to CF(1) or is implicated in proton conduction.</text>
</comment>
<keyword evidence="8" id="KW-1003">Cell membrane</keyword>
<keyword evidence="3 8" id="KW-0375">Hydrogen ion transport</keyword>
<keyword evidence="2 8" id="KW-0813">Transport</keyword>
<evidence type="ECO:0000313" key="9">
    <source>
        <dbReference type="EMBL" id="MDN4471767.1"/>
    </source>
</evidence>
<evidence type="ECO:0000256" key="1">
    <source>
        <dbReference type="ARBA" id="ARBA00004370"/>
    </source>
</evidence>
<accession>A0ABT8FY65</accession>
<evidence type="ECO:0000256" key="5">
    <source>
        <dbReference type="ARBA" id="ARBA00023136"/>
    </source>
</evidence>
<gene>
    <name evidence="8" type="primary">atpH</name>
    <name evidence="9" type="ORF">QQX04_02025</name>
</gene>
<name>A0ABT8FY65_9MICO</name>
<dbReference type="EMBL" id="JAUHPV010000001">
    <property type="protein sequence ID" value="MDN4471767.1"/>
    <property type="molecule type" value="Genomic_DNA"/>
</dbReference>
<dbReference type="Pfam" id="PF00213">
    <property type="entry name" value="OSCP"/>
    <property type="match status" value="1"/>
</dbReference>
<dbReference type="PANTHER" id="PTHR11910">
    <property type="entry name" value="ATP SYNTHASE DELTA CHAIN"/>
    <property type="match status" value="1"/>
</dbReference>
<reference evidence="9" key="1">
    <citation type="submission" date="2023-06" db="EMBL/GenBank/DDBJ databases">
        <title>SYSU T00b26.</title>
        <authorList>
            <person name="Gao L."/>
            <person name="Fang B.-Z."/>
            <person name="Li W.-J."/>
        </authorList>
    </citation>
    <scope>NUCLEOTIDE SEQUENCE</scope>
    <source>
        <strain evidence="9">SYSU T00b26</strain>
    </source>
</reference>
<comment type="caution">
    <text evidence="9">The sequence shown here is derived from an EMBL/GenBank/DDBJ whole genome shotgun (WGS) entry which is preliminary data.</text>
</comment>
<dbReference type="HAMAP" id="MF_01416">
    <property type="entry name" value="ATP_synth_delta_bact"/>
    <property type="match status" value="1"/>
</dbReference>
<keyword evidence="5 8" id="KW-0472">Membrane</keyword>
<keyword evidence="6 8" id="KW-0139">CF(1)</keyword>
<dbReference type="NCBIfam" id="TIGR01145">
    <property type="entry name" value="ATP_synt_delta"/>
    <property type="match status" value="1"/>
</dbReference>
<dbReference type="Gene3D" id="1.10.520.20">
    <property type="entry name" value="N-terminal domain of the delta subunit of the F1F0-ATP synthase"/>
    <property type="match status" value="1"/>
</dbReference>
<dbReference type="PROSITE" id="PS00389">
    <property type="entry name" value="ATPASE_DELTA"/>
    <property type="match status" value="1"/>
</dbReference>
<dbReference type="InterPro" id="IPR000711">
    <property type="entry name" value="ATPase_OSCP/dsu"/>
</dbReference>
<dbReference type="Proteomes" id="UP001172738">
    <property type="component" value="Unassembled WGS sequence"/>
</dbReference>
<evidence type="ECO:0000256" key="4">
    <source>
        <dbReference type="ARBA" id="ARBA00023065"/>
    </source>
</evidence>
<evidence type="ECO:0000256" key="8">
    <source>
        <dbReference type="HAMAP-Rule" id="MF_01416"/>
    </source>
</evidence>
<dbReference type="SUPFAM" id="SSF47928">
    <property type="entry name" value="N-terminal domain of the delta subunit of the F1F0-ATP synthase"/>
    <property type="match status" value="1"/>
</dbReference>